<dbReference type="PATRIC" id="fig|1303518.3.peg.1052"/>
<keyword evidence="4" id="KW-1185">Reference proteome</keyword>
<keyword evidence="1" id="KW-1133">Transmembrane helix</keyword>
<dbReference type="EMBL" id="HF951689">
    <property type="protein sequence ID" value="CCW34858.1"/>
    <property type="molecule type" value="Genomic_DNA"/>
</dbReference>
<protein>
    <submittedName>
        <fullName evidence="3">Zinc-ribbon domain</fullName>
    </submittedName>
</protein>
<feature type="domain" description="Zinc-ribbon" evidence="2">
    <location>
        <begin position="2"/>
        <end position="24"/>
    </location>
</feature>
<evidence type="ECO:0000259" key="2">
    <source>
        <dbReference type="Pfam" id="PF13240"/>
    </source>
</evidence>
<dbReference type="Pfam" id="PF13240">
    <property type="entry name" value="Zn_Ribbon_1"/>
    <property type="match status" value="1"/>
</dbReference>
<feature type="transmembrane region" description="Helical" evidence="1">
    <location>
        <begin position="53"/>
        <end position="71"/>
    </location>
</feature>
<dbReference type="OrthoDB" id="9815925at2"/>
<dbReference type="AlphaFoldDB" id="S0ETQ1"/>
<evidence type="ECO:0000313" key="4">
    <source>
        <dbReference type="Proteomes" id="UP000014227"/>
    </source>
</evidence>
<dbReference type="InterPro" id="IPR026870">
    <property type="entry name" value="Zinc_ribbon_dom"/>
</dbReference>
<keyword evidence="1" id="KW-0812">Transmembrane</keyword>
<reference evidence="4" key="1">
    <citation type="submission" date="2013-03" db="EMBL/GenBank/DDBJ databases">
        <title>Genome sequence of Chthonomonas calidirosea, the first sequenced genome from the Armatimonadetes phylum (formally candidate division OP10).</title>
        <authorList>
            <person name="Lee K.C.Y."/>
            <person name="Morgan X.C."/>
            <person name="Dunfield P.F."/>
            <person name="Tamas I."/>
            <person name="Houghton K.M."/>
            <person name="Vyssotski M."/>
            <person name="Ryan J.L.J."/>
            <person name="Lagutin K."/>
            <person name="McDonald I.R."/>
            <person name="Stott M.B."/>
        </authorList>
    </citation>
    <scope>NUCLEOTIDE SEQUENCE [LARGE SCALE GENOMIC DNA]</scope>
    <source>
        <strain evidence="4">DSM 23976 / ICMP 18418 / T49</strain>
    </source>
</reference>
<name>S0ETQ1_CHTCT</name>
<dbReference type="KEGG" id="ccz:CCALI_01036"/>
<dbReference type="InParanoid" id="S0ETQ1"/>
<sequence length="295" mass="31247">MKCPRCSAEIPADSRFCLRCGTPMQPTGPSYTPSNPVFQPTATKRNGSSPAKWAVLGLIGLGLIGVLAWGFSSRLLQHPAHATQSAPLVQAPAATTTAPLVQAPAVATPSRMVQAPAQPGPQVNVGAISNYLAFLRKVELMKQDLIGKEMGAALGTYGNLTPNEIKAASSSAEAQQFLPHISQDSARLKTEWDQLIQYFLSVQPPPECATLQQKYYEHLAKIEAEFVKVNDSLADAQSNPQEALNTLSQMLGTASADADASAVAADQALADVCNRYGLTKDFSITTGSNASSLLH</sequence>
<organism evidence="3 4">
    <name type="scientific">Chthonomonas calidirosea (strain DSM 23976 / ICMP 18418 / T49)</name>
    <dbReference type="NCBI Taxonomy" id="1303518"/>
    <lineage>
        <taxon>Bacteria</taxon>
        <taxon>Bacillati</taxon>
        <taxon>Armatimonadota</taxon>
        <taxon>Chthonomonadia</taxon>
        <taxon>Chthonomonadales</taxon>
        <taxon>Chthonomonadaceae</taxon>
        <taxon>Chthonomonas</taxon>
    </lineage>
</organism>
<evidence type="ECO:0000256" key="1">
    <source>
        <dbReference type="SAM" id="Phobius"/>
    </source>
</evidence>
<dbReference type="HOGENOM" id="CLU_942325_0_0_0"/>
<dbReference type="Proteomes" id="UP000014227">
    <property type="component" value="Chromosome I"/>
</dbReference>
<proteinExistence type="predicted"/>
<gene>
    <name evidence="3" type="ORF">CCALI_01036</name>
</gene>
<evidence type="ECO:0000313" key="3">
    <source>
        <dbReference type="EMBL" id="CCW34858.1"/>
    </source>
</evidence>
<dbReference type="RefSeq" id="WP_016482407.1">
    <property type="nucleotide sequence ID" value="NC_021487.1"/>
</dbReference>
<keyword evidence="1" id="KW-0472">Membrane</keyword>
<accession>S0ETQ1</accession>